<evidence type="ECO:0000313" key="1">
    <source>
        <dbReference type="EMBL" id="KNC33910.1"/>
    </source>
</evidence>
<keyword evidence="2" id="KW-1185">Reference proteome</keyword>
<comment type="caution">
    <text evidence="1">The sequence shown here is derived from an EMBL/GenBank/DDBJ whole genome shotgun (WGS) entry which is preliminary data.</text>
</comment>
<dbReference type="EMBL" id="JRES01000130">
    <property type="protein sequence ID" value="KNC33910.1"/>
    <property type="molecule type" value="Genomic_DNA"/>
</dbReference>
<evidence type="ECO:0000313" key="2">
    <source>
        <dbReference type="Proteomes" id="UP000037069"/>
    </source>
</evidence>
<reference evidence="1 2" key="1">
    <citation type="journal article" date="2015" name="Nat. Commun.">
        <title>Lucilia cuprina genome unlocks parasitic fly biology to underpin future interventions.</title>
        <authorList>
            <person name="Anstead C.A."/>
            <person name="Korhonen P.K."/>
            <person name="Young N.D."/>
            <person name="Hall R.S."/>
            <person name="Jex A.R."/>
            <person name="Murali S.C."/>
            <person name="Hughes D.S."/>
            <person name="Lee S.F."/>
            <person name="Perry T."/>
            <person name="Stroehlein A.J."/>
            <person name="Ansell B.R."/>
            <person name="Breugelmans B."/>
            <person name="Hofmann A."/>
            <person name="Qu J."/>
            <person name="Dugan S."/>
            <person name="Lee S.L."/>
            <person name="Chao H."/>
            <person name="Dinh H."/>
            <person name="Han Y."/>
            <person name="Doddapaneni H.V."/>
            <person name="Worley K.C."/>
            <person name="Muzny D.M."/>
            <person name="Ioannidis P."/>
            <person name="Waterhouse R.M."/>
            <person name="Zdobnov E.M."/>
            <person name="James P.J."/>
            <person name="Bagnall N.H."/>
            <person name="Kotze A.C."/>
            <person name="Gibbs R.A."/>
            <person name="Richards S."/>
            <person name="Batterham P."/>
            <person name="Gasser R.B."/>
        </authorList>
    </citation>
    <scope>NUCLEOTIDE SEQUENCE [LARGE SCALE GENOMIC DNA]</scope>
    <source>
        <strain evidence="1 2">LS</strain>
        <tissue evidence="1">Full body</tissue>
    </source>
</reference>
<dbReference type="AlphaFoldDB" id="A0A0L0CNM2"/>
<dbReference type="Proteomes" id="UP000037069">
    <property type="component" value="Unassembled WGS sequence"/>
</dbReference>
<protein>
    <submittedName>
        <fullName evidence="1">Uncharacterized protein</fullName>
    </submittedName>
</protein>
<organism evidence="1 2">
    <name type="scientific">Lucilia cuprina</name>
    <name type="common">Green bottle fly</name>
    <name type="synonym">Australian sheep blowfly</name>
    <dbReference type="NCBI Taxonomy" id="7375"/>
    <lineage>
        <taxon>Eukaryota</taxon>
        <taxon>Metazoa</taxon>
        <taxon>Ecdysozoa</taxon>
        <taxon>Arthropoda</taxon>
        <taxon>Hexapoda</taxon>
        <taxon>Insecta</taxon>
        <taxon>Pterygota</taxon>
        <taxon>Neoptera</taxon>
        <taxon>Endopterygota</taxon>
        <taxon>Diptera</taxon>
        <taxon>Brachycera</taxon>
        <taxon>Muscomorpha</taxon>
        <taxon>Oestroidea</taxon>
        <taxon>Calliphoridae</taxon>
        <taxon>Luciliinae</taxon>
        <taxon>Lucilia</taxon>
    </lineage>
</organism>
<name>A0A0L0CNM2_LUCCU</name>
<gene>
    <name evidence="1" type="ORF">FF38_11470</name>
</gene>
<sequence>MDPLNIAKGLGYTIELYLTSSSSSSSSTAFFVDLVIVNAAVAAACSRTSNATLFELYDNIVSKRNRNNFLSSARMKSFQTKKSSLLPKILQGSCDRTKKKYYYIYMLSNLCRMAMELKRRTMRSLILVLVLPKFRSIDDHQDKVPSVPCCKRSGDLLVLPKIRSIDNHQVKVPSVTCCKRSSDR</sequence>
<proteinExistence type="predicted"/>
<accession>A0A0L0CNM2</accession>